<dbReference type="Pfam" id="PF01139">
    <property type="entry name" value="RtcB"/>
    <property type="match status" value="1"/>
</dbReference>
<organism evidence="14 15">
    <name type="scientific">Candidatus Roizmanbacteria bacterium RIFCSPLOWO2_01_FULL_37_12</name>
    <dbReference type="NCBI Taxonomy" id="1802056"/>
    <lineage>
        <taxon>Bacteria</taxon>
        <taxon>Candidatus Roizmaniibacteriota</taxon>
    </lineage>
</organism>
<feature type="binding site" evidence="12">
    <location>
        <position position="96"/>
    </location>
    <ligand>
        <name>Mn(2+)</name>
        <dbReference type="ChEBI" id="CHEBI:29035"/>
        <label>1</label>
    </ligand>
</feature>
<dbReference type="GO" id="GO:0046872">
    <property type="term" value="F:metal ion binding"/>
    <property type="evidence" value="ECO:0007669"/>
    <property type="project" value="UniProtKB-UniRule"/>
</dbReference>
<keyword evidence="4 11" id="KW-0547">Nucleotide-binding</keyword>
<feature type="binding site" evidence="11">
    <location>
        <begin position="331"/>
        <end position="332"/>
    </location>
    <ligand>
        <name>GMP</name>
        <dbReference type="ChEBI" id="CHEBI:58115"/>
    </ligand>
</feature>
<dbReference type="Gene3D" id="3.90.1860.10">
    <property type="entry name" value="tRNA-splicing ligase RtcB"/>
    <property type="match status" value="1"/>
</dbReference>
<evidence type="ECO:0000256" key="10">
    <source>
        <dbReference type="PIRSR" id="PIRSR601233-1"/>
    </source>
</evidence>
<dbReference type="FunFam" id="3.90.1860.10:FF:000001">
    <property type="entry name" value="tRNA-splicing ligase RtcB homolog"/>
    <property type="match status" value="1"/>
</dbReference>
<evidence type="ECO:0000313" key="15">
    <source>
        <dbReference type="Proteomes" id="UP000177698"/>
    </source>
</evidence>
<keyword evidence="5" id="KW-0692">RNA repair</keyword>
<comment type="subunit">
    <text evidence="13">Monomer.</text>
</comment>
<evidence type="ECO:0000256" key="9">
    <source>
        <dbReference type="ARBA" id="ARBA00049514"/>
    </source>
</evidence>
<evidence type="ECO:0000256" key="4">
    <source>
        <dbReference type="ARBA" id="ARBA00022741"/>
    </source>
</evidence>
<evidence type="ECO:0000256" key="7">
    <source>
        <dbReference type="ARBA" id="ARBA00023211"/>
    </source>
</evidence>
<reference evidence="14 15" key="1">
    <citation type="journal article" date="2016" name="Nat. Commun.">
        <title>Thousands of microbial genomes shed light on interconnected biogeochemical processes in an aquifer system.</title>
        <authorList>
            <person name="Anantharaman K."/>
            <person name="Brown C.T."/>
            <person name="Hug L.A."/>
            <person name="Sharon I."/>
            <person name="Castelle C.J."/>
            <person name="Probst A.J."/>
            <person name="Thomas B.C."/>
            <person name="Singh A."/>
            <person name="Wilkins M.J."/>
            <person name="Karaoz U."/>
            <person name="Brodie E.L."/>
            <person name="Williams K.H."/>
            <person name="Hubbard S.S."/>
            <person name="Banfield J.F."/>
        </authorList>
    </citation>
    <scope>NUCLEOTIDE SEQUENCE [LARGE SCALE GENOMIC DNA]</scope>
</reference>
<feature type="binding site" evidence="11">
    <location>
        <position position="474"/>
    </location>
    <ligand>
        <name>GMP</name>
        <dbReference type="ChEBI" id="CHEBI:58115"/>
    </ligand>
</feature>
<dbReference type="AlphaFoldDB" id="A0A1F7I8R9"/>
<dbReference type="GO" id="GO:0170057">
    <property type="term" value="F:RNA ligase (GTP) activity"/>
    <property type="evidence" value="ECO:0007669"/>
    <property type="project" value="UniProtKB-EC"/>
</dbReference>
<feature type="active site" description="GMP-histidine intermediate" evidence="10">
    <location>
        <position position="398"/>
    </location>
</feature>
<dbReference type="GO" id="GO:0006396">
    <property type="term" value="P:RNA processing"/>
    <property type="evidence" value="ECO:0007669"/>
    <property type="project" value="InterPro"/>
</dbReference>
<evidence type="ECO:0000256" key="3">
    <source>
        <dbReference type="ARBA" id="ARBA00022723"/>
    </source>
</evidence>
<dbReference type="InterPro" id="IPR001233">
    <property type="entry name" value="RtcB"/>
</dbReference>
<feature type="binding site" evidence="12">
    <location>
        <position position="331"/>
    </location>
    <ligand>
        <name>Mn(2+)</name>
        <dbReference type="ChEBI" id="CHEBI:29035"/>
        <label>2</label>
    </ligand>
</feature>
<dbReference type="EMBL" id="MGAG01000037">
    <property type="protein sequence ID" value="OGK39744.1"/>
    <property type="molecule type" value="Genomic_DNA"/>
</dbReference>
<feature type="binding site" evidence="11">
    <location>
        <begin position="398"/>
        <end position="401"/>
    </location>
    <ligand>
        <name>GMP</name>
        <dbReference type="ChEBI" id="CHEBI:58115"/>
    </ligand>
</feature>
<feature type="binding site" evidence="11">
    <location>
        <position position="379"/>
    </location>
    <ligand>
        <name>GMP</name>
        <dbReference type="ChEBI" id="CHEBI:58115"/>
    </ligand>
</feature>
<dbReference type="STRING" id="1802056.A2954_04950"/>
<feature type="binding site" evidence="12">
    <location>
        <position position="205"/>
    </location>
    <ligand>
        <name>Mn(2+)</name>
        <dbReference type="ChEBI" id="CHEBI:29035"/>
        <label>1</label>
    </ligand>
</feature>
<dbReference type="PANTHER" id="PTHR11118">
    <property type="entry name" value="RNA-SPLICING LIGASE RTCB HOMOLOG"/>
    <property type="match status" value="1"/>
</dbReference>
<evidence type="ECO:0000256" key="1">
    <source>
        <dbReference type="ARBA" id="ARBA00008071"/>
    </source>
</evidence>
<feature type="binding site" evidence="11">
    <location>
        <begin position="204"/>
        <end position="208"/>
    </location>
    <ligand>
        <name>GMP</name>
        <dbReference type="ChEBI" id="CHEBI:58115"/>
    </ligand>
</feature>
<feature type="binding site" evidence="11">
    <location>
        <begin position="372"/>
        <end position="375"/>
    </location>
    <ligand>
        <name>GMP</name>
        <dbReference type="ChEBI" id="CHEBI:58115"/>
    </ligand>
</feature>
<dbReference type="InterPro" id="IPR036025">
    <property type="entry name" value="RtcB-like_sf"/>
</dbReference>
<evidence type="ECO:0000313" key="14">
    <source>
        <dbReference type="EMBL" id="OGK39744.1"/>
    </source>
</evidence>
<evidence type="ECO:0000256" key="13">
    <source>
        <dbReference type="RuleBase" id="RU371113"/>
    </source>
</evidence>
<proteinExistence type="inferred from homology"/>
<sequence length="475" mass="52289">MVSIHGFNFKKREDSEFEMEKNYEGATLRIFAEEKLLTKMDQEVFLQGRNVAQLPGLVGPVLIMPDAHSGYGAPIGTVFATDAKSGFVSPGAVGYDINCGMRLITTNLFYAEIKNFLEKLLNLLFELVPAGVGRKGFLQVNRSELKKLVTEGVKYLIKSKGIGWVEDIKQIEESGNIDGADFSFVSQAAVDRGISQLATLGSGNHYLEIQKVEKIFNAKVAKALGINEINQIVVMVHCGSRGFGHQICSDYLRIFESRLSEFKIVLNDRQLVCAPIESQYAKRYLAAMAAAANFAFVNREAITSQIRRAFEKIIGRSAEELEMKLVYDVSHNMAKLEQHQIPDKIGGKLKREVLVHRKGATRSYPGQPVIIGGSMETGSYLLVGREEAMTKAFGSTAHGSGRTMSRARAKKMIKGQDLWQKMKNQGILVKSASWAGLAEEAGFAYKSISDVVKSVATAKLSEPVAYFKPVGNIKG</sequence>
<dbReference type="GO" id="GO:0005525">
    <property type="term" value="F:GTP binding"/>
    <property type="evidence" value="ECO:0007669"/>
    <property type="project" value="UniProtKB-KW"/>
</dbReference>
<name>A0A1F7I8R9_9BACT</name>
<dbReference type="GO" id="GO:0003972">
    <property type="term" value="F:RNA ligase (ATP) activity"/>
    <property type="evidence" value="ECO:0007669"/>
    <property type="project" value="TreeGrafter"/>
</dbReference>
<evidence type="ECO:0000256" key="2">
    <source>
        <dbReference type="ARBA" id="ARBA00022598"/>
    </source>
</evidence>
<comment type="caution">
    <text evidence="14">The sequence shown here is derived from an EMBL/GenBank/DDBJ whole genome shotgun (WGS) entry which is preliminary data.</text>
</comment>
<feature type="binding site" evidence="12">
    <location>
        <position position="237"/>
    </location>
    <ligand>
        <name>Mn(2+)</name>
        <dbReference type="ChEBI" id="CHEBI:29035"/>
        <label>2</label>
    </ligand>
</feature>
<dbReference type="Proteomes" id="UP000177698">
    <property type="component" value="Unassembled WGS sequence"/>
</dbReference>
<evidence type="ECO:0000256" key="8">
    <source>
        <dbReference type="ARBA" id="ARBA00047746"/>
    </source>
</evidence>
<comment type="similarity">
    <text evidence="1 13">Belongs to the RtcB family.</text>
</comment>
<evidence type="ECO:0000256" key="6">
    <source>
        <dbReference type="ARBA" id="ARBA00023134"/>
    </source>
</evidence>
<evidence type="ECO:0000256" key="12">
    <source>
        <dbReference type="PIRSR" id="PIRSR601233-3"/>
    </source>
</evidence>
<evidence type="ECO:0000256" key="5">
    <source>
        <dbReference type="ARBA" id="ARBA00022800"/>
    </source>
</evidence>
<protein>
    <recommendedName>
        <fullName evidence="13">tRNA-splicing ligase RtcB</fullName>
        <ecNumber evidence="13">6.5.1.-</ecNumber>
    </recommendedName>
</protein>
<dbReference type="SUPFAM" id="SSF103365">
    <property type="entry name" value="Hypothetical protein PH1602"/>
    <property type="match status" value="1"/>
</dbReference>
<comment type="cofactor">
    <cofactor evidence="12 13">
        <name>Mn(2+)</name>
        <dbReference type="ChEBI" id="CHEBI:29035"/>
    </cofactor>
    <text evidence="12 13">Binds 2 manganese ions per subunit.</text>
</comment>
<accession>A0A1F7I8R9</accession>
<keyword evidence="6 11" id="KW-0342">GTP-binding</keyword>
<dbReference type="PANTHER" id="PTHR11118:SF1">
    <property type="entry name" value="RNA-SPLICING LIGASE RTCB HOMOLOG"/>
    <property type="match status" value="1"/>
</dbReference>
<evidence type="ECO:0000256" key="11">
    <source>
        <dbReference type="PIRSR" id="PIRSR601233-2"/>
    </source>
</evidence>
<dbReference type="EC" id="6.5.1.-" evidence="13"/>
<comment type="catalytic activity">
    <reaction evidence="8">
        <text>a 3'-end 3'-phospho-ribonucleotide-RNA + a 5'-end dephospho-ribonucleoside-RNA + GTP = a ribonucleotidyl-ribonucleotide-RNA + GMP + diphosphate</text>
        <dbReference type="Rhea" id="RHEA:68076"/>
        <dbReference type="Rhea" id="RHEA-COMP:10463"/>
        <dbReference type="Rhea" id="RHEA-COMP:13936"/>
        <dbReference type="Rhea" id="RHEA-COMP:17355"/>
        <dbReference type="ChEBI" id="CHEBI:33019"/>
        <dbReference type="ChEBI" id="CHEBI:37565"/>
        <dbReference type="ChEBI" id="CHEBI:58115"/>
        <dbReference type="ChEBI" id="CHEBI:83062"/>
        <dbReference type="ChEBI" id="CHEBI:138284"/>
        <dbReference type="ChEBI" id="CHEBI:173118"/>
        <dbReference type="EC" id="6.5.1.8"/>
    </reaction>
</comment>
<keyword evidence="7 12" id="KW-0464">Manganese</keyword>
<comment type="catalytic activity">
    <reaction evidence="9">
        <text>a 3'-end 2',3'-cyclophospho-ribonucleotide-RNA + a 5'-end dephospho-ribonucleoside-RNA + GTP + H2O = a ribonucleotidyl-ribonucleotide-RNA + GMP + diphosphate + H(+)</text>
        <dbReference type="Rhea" id="RHEA:68080"/>
        <dbReference type="Rhea" id="RHEA-COMP:10464"/>
        <dbReference type="Rhea" id="RHEA-COMP:13936"/>
        <dbReference type="Rhea" id="RHEA-COMP:17355"/>
        <dbReference type="ChEBI" id="CHEBI:15377"/>
        <dbReference type="ChEBI" id="CHEBI:15378"/>
        <dbReference type="ChEBI" id="CHEBI:33019"/>
        <dbReference type="ChEBI" id="CHEBI:37565"/>
        <dbReference type="ChEBI" id="CHEBI:58115"/>
        <dbReference type="ChEBI" id="CHEBI:83064"/>
        <dbReference type="ChEBI" id="CHEBI:138284"/>
        <dbReference type="ChEBI" id="CHEBI:173118"/>
        <dbReference type="EC" id="6.5.1.8"/>
    </reaction>
</comment>
<keyword evidence="3 12" id="KW-0479">Metal-binding</keyword>
<gene>
    <name evidence="13" type="primary">rtcB</name>
    <name evidence="14" type="ORF">A2954_04950</name>
</gene>
<keyword evidence="2 13" id="KW-0436">Ligase</keyword>
<dbReference type="GO" id="GO:0042245">
    <property type="term" value="P:RNA repair"/>
    <property type="evidence" value="ECO:0007669"/>
    <property type="project" value="UniProtKB-KW"/>
</dbReference>